<proteinExistence type="inferred from homology"/>
<dbReference type="Proteomes" id="UP000215767">
    <property type="component" value="Unassembled WGS sequence"/>
</dbReference>
<feature type="transmembrane region" description="Helical" evidence="7">
    <location>
        <begin position="186"/>
        <end position="207"/>
    </location>
</feature>
<evidence type="ECO:0000256" key="1">
    <source>
        <dbReference type="ARBA" id="ARBA00004651"/>
    </source>
</evidence>
<dbReference type="GO" id="GO:0005886">
    <property type="term" value="C:plasma membrane"/>
    <property type="evidence" value="ECO:0007669"/>
    <property type="project" value="UniProtKB-SubCell"/>
</dbReference>
<evidence type="ECO:0000256" key="6">
    <source>
        <dbReference type="ARBA" id="ARBA00023136"/>
    </source>
</evidence>
<evidence type="ECO:0000313" key="10">
    <source>
        <dbReference type="Proteomes" id="UP000215767"/>
    </source>
</evidence>
<evidence type="ECO:0000256" key="7">
    <source>
        <dbReference type="RuleBase" id="RU363032"/>
    </source>
</evidence>
<comment type="subcellular location">
    <subcellularLocation>
        <location evidence="1 7">Cell membrane</location>
        <topology evidence="1 7">Multi-pass membrane protein</topology>
    </subcellularLocation>
</comment>
<evidence type="ECO:0000259" key="8">
    <source>
        <dbReference type="PROSITE" id="PS50928"/>
    </source>
</evidence>
<keyword evidence="3" id="KW-1003">Cell membrane</keyword>
<comment type="similarity">
    <text evidence="7">Belongs to the binding-protein-dependent transport system permease family.</text>
</comment>
<dbReference type="CDD" id="cd06261">
    <property type="entry name" value="TM_PBP2"/>
    <property type="match status" value="1"/>
</dbReference>
<feature type="transmembrane region" description="Helical" evidence="7">
    <location>
        <begin position="83"/>
        <end position="107"/>
    </location>
</feature>
<name>A0A261URF5_9BORD</name>
<feature type="domain" description="ABC transmembrane type-1" evidence="8">
    <location>
        <begin position="76"/>
        <end position="262"/>
    </location>
</feature>
<feature type="transmembrane region" description="Helical" evidence="7">
    <location>
        <begin position="214"/>
        <end position="230"/>
    </location>
</feature>
<reference evidence="10" key="1">
    <citation type="submission" date="2017-05" db="EMBL/GenBank/DDBJ databases">
        <title>Complete and WGS of Bordetella genogroups.</title>
        <authorList>
            <person name="Spilker T."/>
            <person name="Lipuma J."/>
        </authorList>
    </citation>
    <scope>NUCLEOTIDE SEQUENCE [LARGE SCALE GENOMIC DNA]</scope>
    <source>
        <strain evidence="10">AU8856</strain>
    </source>
</reference>
<dbReference type="AlphaFoldDB" id="A0A261URF5"/>
<dbReference type="InterPro" id="IPR000515">
    <property type="entry name" value="MetI-like"/>
</dbReference>
<dbReference type="PROSITE" id="PS50928">
    <property type="entry name" value="ABC_TM1"/>
    <property type="match status" value="1"/>
</dbReference>
<dbReference type="OrthoDB" id="8557224at2"/>
<keyword evidence="6 7" id="KW-0472">Membrane</keyword>
<feature type="transmembrane region" description="Helical" evidence="7">
    <location>
        <begin position="20"/>
        <end position="40"/>
    </location>
</feature>
<evidence type="ECO:0000256" key="2">
    <source>
        <dbReference type="ARBA" id="ARBA00022448"/>
    </source>
</evidence>
<evidence type="ECO:0000256" key="4">
    <source>
        <dbReference type="ARBA" id="ARBA00022692"/>
    </source>
</evidence>
<dbReference type="Pfam" id="PF00528">
    <property type="entry name" value="BPD_transp_1"/>
    <property type="match status" value="1"/>
</dbReference>
<dbReference type="InterPro" id="IPR035906">
    <property type="entry name" value="MetI-like_sf"/>
</dbReference>
<sequence length="267" mass="28337">MSRVLPASGPSPVLSRTRTVYPALLAILLIAVFVQACIVVQARPQDLITGVHGMADILARSLPPAFDQFMPSLQPALETVDLAIFGTVFGVLLAFPLAVLAAANVTPSRPLYVAARTVIGVCRVVPDLVWALLFVTAVGLGPFPGALALAVHSVGMLGRLFAEVIEDMDMGPVEALTLTGASRMQVFTHAVVPGVLPSLLGISLFRFDENLRSSLVLGFVGAGGIGFQLLTAMNLFQYQTVSFLLVMTFVLVVCAERMSAFLRSRVS</sequence>
<keyword evidence="5 7" id="KW-1133">Transmembrane helix</keyword>
<evidence type="ECO:0000256" key="3">
    <source>
        <dbReference type="ARBA" id="ARBA00022475"/>
    </source>
</evidence>
<dbReference type="PANTHER" id="PTHR30043:SF1">
    <property type="entry name" value="ABC TRANSPORT SYSTEM PERMEASE PROTEIN P69"/>
    <property type="match status" value="1"/>
</dbReference>
<dbReference type="SUPFAM" id="SSF161098">
    <property type="entry name" value="MetI-like"/>
    <property type="match status" value="1"/>
</dbReference>
<dbReference type="PANTHER" id="PTHR30043">
    <property type="entry name" value="PHOSPHONATES TRANSPORT SYSTEM PERMEASE PROTEIN"/>
    <property type="match status" value="1"/>
</dbReference>
<dbReference type="Gene3D" id="1.10.3720.10">
    <property type="entry name" value="MetI-like"/>
    <property type="match status" value="1"/>
</dbReference>
<keyword evidence="10" id="KW-1185">Reference proteome</keyword>
<keyword evidence="4 7" id="KW-0812">Transmembrane</keyword>
<organism evidence="9 10">
    <name type="scientific">Bordetella genomosp. 11</name>
    <dbReference type="NCBI Taxonomy" id="1416808"/>
    <lineage>
        <taxon>Bacteria</taxon>
        <taxon>Pseudomonadati</taxon>
        <taxon>Pseudomonadota</taxon>
        <taxon>Betaproteobacteria</taxon>
        <taxon>Burkholderiales</taxon>
        <taxon>Alcaligenaceae</taxon>
        <taxon>Bordetella</taxon>
    </lineage>
</organism>
<evidence type="ECO:0000313" key="9">
    <source>
        <dbReference type="EMBL" id="OZI64476.1"/>
    </source>
</evidence>
<evidence type="ECO:0000256" key="5">
    <source>
        <dbReference type="ARBA" id="ARBA00022989"/>
    </source>
</evidence>
<comment type="caution">
    <text evidence="9">The sequence shown here is derived from an EMBL/GenBank/DDBJ whole genome shotgun (WGS) entry which is preliminary data.</text>
</comment>
<protein>
    <submittedName>
        <fullName evidence="9">Phosphonate ABC transporter, permease protein PhnE</fullName>
    </submittedName>
</protein>
<gene>
    <name evidence="9" type="ORF">CAL28_07325</name>
</gene>
<dbReference type="RefSeq" id="WP_094840781.1">
    <property type="nucleotide sequence ID" value="NZ_NEVS01000002.1"/>
</dbReference>
<dbReference type="InterPro" id="IPR005769">
    <property type="entry name" value="PhnE/PtxC"/>
</dbReference>
<dbReference type="GO" id="GO:0015416">
    <property type="term" value="F:ABC-type phosphonate transporter activity"/>
    <property type="evidence" value="ECO:0007669"/>
    <property type="project" value="InterPro"/>
</dbReference>
<feature type="transmembrane region" description="Helical" evidence="7">
    <location>
        <begin position="128"/>
        <end position="151"/>
    </location>
</feature>
<feature type="transmembrane region" description="Helical" evidence="7">
    <location>
        <begin position="236"/>
        <end position="255"/>
    </location>
</feature>
<dbReference type="EMBL" id="NEVS01000002">
    <property type="protein sequence ID" value="OZI64476.1"/>
    <property type="molecule type" value="Genomic_DNA"/>
</dbReference>
<accession>A0A261URF5</accession>
<dbReference type="NCBIfam" id="TIGR01097">
    <property type="entry name" value="PhnE"/>
    <property type="match status" value="1"/>
</dbReference>
<keyword evidence="2 7" id="KW-0813">Transport</keyword>